<organism evidence="1 2">
    <name type="scientific">Luteolibacter ambystomatis</name>
    <dbReference type="NCBI Taxonomy" id="2824561"/>
    <lineage>
        <taxon>Bacteria</taxon>
        <taxon>Pseudomonadati</taxon>
        <taxon>Verrucomicrobiota</taxon>
        <taxon>Verrucomicrobiia</taxon>
        <taxon>Verrucomicrobiales</taxon>
        <taxon>Verrucomicrobiaceae</taxon>
        <taxon>Luteolibacter</taxon>
    </lineage>
</organism>
<dbReference type="AlphaFoldDB" id="A0A975G8S8"/>
<keyword evidence="2" id="KW-1185">Reference proteome</keyword>
<dbReference type="EMBL" id="CP073100">
    <property type="protein sequence ID" value="QUE51447.1"/>
    <property type="molecule type" value="Genomic_DNA"/>
</dbReference>
<dbReference type="Pfam" id="PF20475">
    <property type="entry name" value="DUF6717"/>
    <property type="match status" value="1"/>
</dbReference>
<name>A0A975G8S8_9BACT</name>
<accession>A0A975G8S8</accession>
<dbReference type="RefSeq" id="WP_211631586.1">
    <property type="nucleotide sequence ID" value="NZ_CP073100.1"/>
</dbReference>
<dbReference type="KEGG" id="lamb:KBB96_00780"/>
<proteinExistence type="predicted"/>
<evidence type="ECO:0000313" key="2">
    <source>
        <dbReference type="Proteomes" id="UP000676169"/>
    </source>
</evidence>
<dbReference type="Proteomes" id="UP000676169">
    <property type="component" value="Chromosome"/>
</dbReference>
<dbReference type="InterPro" id="IPR046562">
    <property type="entry name" value="DUF6717"/>
</dbReference>
<sequence length="113" mass="12688">MNSLLVIAPYKFEGMWVFDDPAVGLRQEPFVSGADTIIDMLTQSIPNAAEGFRLVFSAQPFPGYEARFVWNRPEMGGNWYAWPEGGIEGWLCPALFKYFETAPAEIYVKASAK</sequence>
<protein>
    <submittedName>
        <fullName evidence="1">Uncharacterized protein</fullName>
    </submittedName>
</protein>
<evidence type="ECO:0000313" key="1">
    <source>
        <dbReference type="EMBL" id="QUE51447.1"/>
    </source>
</evidence>
<gene>
    <name evidence="1" type="ORF">KBB96_00780</name>
</gene>
<reference evidence="1" key="1">
    <citation type="submission" date="2021-04" db="EMBL/GenBank/DDBJ databases">
        <title>Luteolibacter sp. 32A isolated from the skin of an Anderson's salamander (Ambystoma andersonii).</title>
        <authorList>
            <person name="Spergser J."/>
            <person name="Busse H.-J."/>
        </authorList>
    </citation>
    <scope>NUCLEOTIDE SEQUENCE</scope>
    <source>
        <strain evidence="1">32A</strain>
    </source>
</reference>